<dbReference type="InterPro" id="IPR036095">
    <property type="entry name" value="PTS_EIIB-like_sf"/>
</dbReference>
<dbReference type="InterPro" id="IPR036388">
    <property type="entry name" value="WH-like_DNA-bd_sf"/>
</dbReference>
<dbReference type="Pfam" id="PF00874">
    <property type="entry name" value="PRD"/>
    <property type="match status" value="2"/>
</dbReference>
<dbReference type="InterPro" id="IPR036634">
    <property type="entry name" value="PRD_sf"/>
</dbReference>
<dbReference type="InterPro" id="IPR050661">
    <property type="entry name" value="BglG_antiterminators"/>
</dbReference>
<accession>A0A0D7X3M5</accession>
<dbReference type="Gene3D" id="3.40.50.2300">
    <property type="match status" value="1"/>
</dbReference>
<dbReference type="InterPro" id="IPR001034">
    <property type="entry name" value="DeoR_HTH"/>
</dbReference>
<evidence type="ECO:0000256" key="5">
    <source>
        <dbReference type="ARBA" id="ARBA00023163"/>
    </source>
</evidence>
<dbReference type="SUPFAM" id="SSF55804">
    <property type="entry name" value="Phoshotransferase/anion transport protein"/>
    <property type="match status" value="1"/>
</dbReference>
<evidence type="ECO:0000256" key="2">
    <source>
        <dbReference type="ARBA" id="ARBA00022737"/>
    </source>
</evidence>
<evidence type="ECO:0000259" key="6">
    <source>
        <dbReference type="PROSITE" id="PS51000"/>
    </source>
</evidence>
<dbReference type="RefSeq" id="WP_044645744.1">
    <property type="nucleotide sequence ID" value="NZ_JTHP01000012.1"/>
</dbReference>
<evidence type="ECO:0000259" key="7">
    <source>
        <dbReference type="PROSITE" id="PS51094"/>
    </source>
</evidence>
<feature type="domain" description="PRD" evidence="9">
    <location>
        <begin position="298"/>
        <end position="405"/>
    </location>
</feature>
<dbReference type="Pfam" id="PF08279">
    <property type="entry name" value="HTH_11"/>
    <property type="match status" value="1"/>
</dbReference>
<organism evidence="10 11">
    <name type="scientific">Paenibacillus terrae</name>
    <dbReference type="NCBI Taxonomy" id="159743"/>
    <lineage>
        <taxon>Bacteria</taxon>
        <taxon>Bacillati</taxon>
        <taxon>Bacillota</taxon>
        <taxon>Bacilli</taxon>
        <taxon>Bacillales</taxon>
        <taxon>Paenibacillaceae</taxon>
        <taxon>Paenibacillus</taxon>
    </lineage>
</organism>
<dbReference type="CDD" id="cd05568">
    <property type="entry name" value="PTS_IIB_bgl_like"/>
    <property type="match status" value="1"/>
</dbReference>
<evidence type="ECO:0000259" key="8">
    <source>
        <dbReference type="PROSITE" id="PS51099"/>
    </source>
</evidence>
<keyword evidence="1" id="KW-0808">Transferase</keyword>
<dbReference type="PANTHER" id="PTHR30185:SF13">
    <property type="entry name" value="LICABCH OPERON REGULATOR-RELATED"/>
    <property type="match status" value="1"/>
</dbReference>
<dbReference type="Proteomes" id="UP000032534">
    <property type="component" value="Unassembled WGS sequence"/>
</dbReference>
<dbReference type="CDD" id="cd00211">
    <property type="entry name" value="PTS_IIA_fru"/>
    <property type="match status" value="1"/>
</dbReference>
<dbReference type="Pfam" id="PF05043">
    <property type="entry name" value="Mga"/>
    <property type="match status" value="1"/>
</dbReference>
<dbReference type="InterPro" id="IPR016152">
    <property type="entry name" value="PTrfase/Anion_transptr"/>
</dbReference>
<reference evidence="10 11" key="1">
    <citation type="submission" date="2014-11" db="EMBL/GenBank/DDBJ databases">
        <title>Draft Genome Sequences of Paenibacillus polymyxa NRRL B-30509 and Paenibacillus terrae NRRL B-30644, Strains from a Poultry Environment that Produce Tridecaptin A and Paenicidins.</title>
        <authorList>
            <person name="van Belkum M.J."/>
            <person name="Lohans C.T."/>
            <person name="Vederas J.C."/>
        </authorList>
    </citation>
    <scope>NUCLEOTIDE SEQUENCE [LARGE SCALE GENOMIC DNA]</scope>
    <source>
        <strain evidence="10 11">NRRL B-30644</strain>
    </source>
</reference>
<keyword evidence="5" id="KW-0804">Transcription</keyword>
<dbReference type="PROSITE" id="PS51372">
    <property type="entry name" value="PRD_2"/>
    <property type="match status" value="2"/>
</dbReference>
<keyword evidence="11" id="KW-1185">Reference proteome</keyword>
<feature type="domain" description="PTS EIIB type-2" evidence="8">
    <location>
        <begin position="409"/>
        <end position="500"/>
    </location>
</feature>
<feature type="domain" description="PTS EIIA type-2" evidence="7">
    <location>
        <begin position="501"/>
        <end position="640"/>
    </location>
</feature>
<sequence length="641" mass="73558">MRIFDILRILVAEQLVNGEHLANVLKVSSRTIRTDLKELGALLSKHGAAVKPLKGSGYKLEIRDEQEFHHLLKQLKDYENNVPYPLANSSEARNRFLMKKLLLTNAYIKLDDLAEILYVSRSTLQNDLKELRKLLATYGLSLENRPYHGIRVKGNEAKLRYCISDYIFSRTDEIGEQQMSHPPLISNEEMECIREVILDRIEFNDIQLSDIALNNLVIHIAIACKRIREERYVSYYPQEMKKIEAQKEFMVATEIVSALEQKMKHSFPLVEVAYIAVHLLGVRTVVSAHLDEVEIKKIIDKDIYELTIEILNQIDQQLKMNIHNDKELLIAFCLHLKPVINRYQYGMNLRNPMLDEIKANYPLAFEAGIIAAEVIKQRLHIHIEENEIGYLAIHIGVAMERKKMEGAPKRCMIVCASGLGSAKLLYYKLQSVFGSRLDIVGTTEFYKLKQMPLDTLDFVISTIPISEPLSVPMIHVNTFLGGSDITKIEQAISEARLPAVQYVRKKLVFLQQKFDNKLQVLEFIAAKIHEADLVKGPLLESVIEREAVSPTSFGNFVAIPHPMEPFADSTFWAICTLQKAIDWDGKPVQFICMLCIQRTKSEDLQSMYHILLEILNNEKLVQQLIRCKTYTEFVEVLHKNS</sequence>
<evidence type="ECO:0000259" key="9">
    <source>
        <dbReference type="PROSITE" id="PS51372"/>
    </source>
</evidence>
<evidence type="ECO:0000256" key="1">
    <source>
        <dbReference type="ARBA" id="ARBA00022679"/>
    </source>
</evidence>
<dbReference type="AlphaFoldDB" id="A0A0D7X3M5"/>
<dbReference type="SUPFAM" id="SSF52794">
    <property type="entry name" value="PTS system IIB component-like"/>
    <property type="match status" value="1"/>
</dbReference>
<dbReference type="InterPro" id="IPR013196">
    <property type="entry name" value="HTH_11"/>
</dbReference>
<protein>
    <submittedName>
        <fullName evidence="10">PTS fructose transporter subunit IIA</fullName>
    </submittedName>
</protein>
<dbReference type="InterPro" id="IPR011608">
    <property type="entry name" value="PRD"/>
</dbReference>
<dbReference type="InterPro" id="IPR036390">
    <property type="entry name" value="WH_DNA-bd_sf"/>
</dbReference>
<name>A0A0D7X3M5_9BACL</name>
<feature type="domain" description="PRD" evidence="9">
    <location>
        <begin position="184"/>
        <end position="289"/>
    </location>
</feature>
<dbReference type="InterPro" id="IPR002178">
    <property type="entry name" value="PTS_EIIA_type-2_dom"/>
</dbReference>
<dbReference type="Gene3D" id="3.40.930.10">
    <property type="entry name" value="Mannitol-specific EII, Chain A"/>
    <property type="match status" value="1"/>
</dbReference>
<dbReference type="Gene3D" id="1.10.10.10">
    <property type="entry name" value="Winged helix-like DNA-binding domain superfamily/Winged helix DNA-binding domain"/>
    <property type="match status" value="2"/>
</dbReference>
<dbReference type="SUPFAM" id="SSF46785">
    <property type="entry name" value="Winged helix' DNA-binding domain"/>
    <property type="match status" value="2"/>
</dbReference>
<dbReference type="GO" id="GO:0008982">
    <property type="term" value="F:protein-N(PI)-phosphohistidine-sugar phosphotransferase activity"/>
    <property type="evidence" value="ECO:0007669"/>
    <property type="project" value="InterPro"/>
</dbReference>
<dbReference type="OrthoDB" id="3710983at2"/>
<feature type="domain" description="HTH deoR-type" evidence="6">
    <location>
        <begin position="1"/>
        <end position="51"/>
    </location>
</feature>
<keyword evidence="3" id="KW-0805">Transcription regulation</keyword>
<dbReference type="PROSITE" id="PS51099">
    <property type="entry name" value="PTS_EIIB_TYPE_2"/>
    <property type="match status" value="1"/>
</dbReference>
<keyword evidence="2" id="KW-0677">Repeat</keyword>
<dbReference type="PANTHER" id="PTHR30185">
    <property type="entry name" value="CRYPTIC BETA-GLUCOSIDE BGL OPERON ANTITERMINATOR"/>
    <property type="match status" value="1"/>
</dbReference>
<dbReference type="PROSITE" id="PS51000">
    <property type="entry name" value="HTH_DEOR_2"/>
    <property type="match status" value="1"/>
</dbReference>
<dbReference type="Pfam" id="PF00359">
    <property type="entry name" value="PTS_EIIA_2"/>
    <property type="match status" value="1"/>
</dbReference>
<evidence type="ECO:0000313" key="11">
    <source>
        <dbReference type="Proteomes" id="UP000032534"/>
    </source>
</evidence>
<dbReference type="PATRIC" id="fig|159743.3.peg.1886"/>
<comment type="caution">
    <text evidence="10">The sequence shown here is derived from an EMBL/GenBank/DDBJ whole genome shotgun (WGS) entry which is preliminary data.</text>
</comment>
<evidence type="ECO:0000313" key="10">
    <source>
        <dbReference type="EMBL" id="KJD46030.1"/>
    </source>
</evidence>
<gene>
    <name evidence="10" type="ORF">QD47_08605</name>
</gene>
<dbReference type="InterPro" id="IPR007737">
    <property type="entry name" value="Mga_HTH"/>
</dbReference>
<dbReference type="Gene3D" id="1.10.1790.10">
    <property type="entry name" value="PRD domain"/>
    <property type="match status" value="2"/>
</dbReference>
<dbReference type="SUPFAM" id="SSF63520">
    <property type="entry name" value="PTS-regulatory domain, PRD"/>
    <property type="match status" value="2"/>
</dbReference>
<proteinExistence type="predicted"/>
<dbReference type="GO" id="GO:0009401">
    <property type="term" value="P:phosphoenolpyruvate-dependent sugar phosphotransferase system"/>
    <property type="evidence" value="ECO:0007669"/>
    <property type="project" value="InterPro"/>
</dbReference>
<evidence type="ECO:0000256" key="3">
    <source>
        <dbReference type="ARBA" id="ARBA00023015"/>
    </source>
</evidence>
<dbReference type="EMBL" id="JTHP01000012">
    <property type="protein sequence ID" value="KJD46030.1"/>
    <property type="molecule type" value="Genomic_DNA"/>
</dbReference>
<dbReference type="PROSITE" id="PS51094">
    <property type="entry name" value="PTS_EIIA_TYPE_2"/>
    <property type="match status" value="1"/>
</dbReference>
<keyword evidence="4" id="KW-0010">Activator</keyword>
<dbReference type="InterPro" id="IPR013011">
    <property type="entry name" value="PTS_EIIB_2"/>
</dbReference>
<evidence type="ECO:0000256" key="4">
    <source>
        <dbReference type="ARBA" id="ARBA00023159"/>
    </source>
</evidence>
<dbReference type="GO" id="GO:0003700">
    <property type="term" value="F:DNA-binding transcription factor activity"/>
    <property type="evidence" value="ECO:0007669"/>
    <property type="project" value="InterPro"/>
</dbReference>